<evidence type="ECO:0000259" key="2">
    <source>
        <dbReference type="Pfam" id="PF18676"/>
    </source>
</evidence>
<keyword evidence="4" id="KW-1185">Reference proteome</keyword>
<feature type="domain" description="MBG" evidence="2">
    <location>
        <begin position="1138"/>
        <end position="1215"/>
    </location>
</feature>
<dbReference type="RefSeq" id="WP_216798996.1">
    <property type="nucleotide sequence ID" value="NZ_CP076723.1"/>
</dbReference>
<name>A0ABX8J9F0_9BACT</name>
<reference evidence="3 4" key="1">
    <citation type="submission" date="2021-06" db="EMBL/GenBank/DDBJ databases">
        <title>Gemonas diversity in paddy soil.</title>
        <authorList>
            <person name="Liu G."/>
        </authorList>
    </citation>
    <scope>NUCLEOTIDE SEQUENCE [LARGE SCALE GENOMIC DNA]</scope>
    <source>
        <strain evidence="3 4">RG10</strain>
    </source>
</reference>
<keyword evidence="1" id="KW-0732">Signal</keyword>
<dbReference type="InterPro" id="IPR013431">
    <property type="entry name" value="Delta_60_rpt"/>
</dbReference>
<dbReference type="NCBIfam" id="TIGR02608">
    <property type="entry name" value="delta_60_rpt"/>
    <property type="match status" value="4"/>
</dbReference>
<accession>A0ABX8J9F0</accession>
<dbReference type="InterPro" id="IPR041286">
    <property type="entry name" value="MBG_2"/>
</dbReference>
<feature type="domain" description="MBG" evidence="2">
    <location>
        <begin position="896"/>
        <end position="966"/>
    </location>
</feature>
<dbReference type="EMBL" id="CP076723">
    <property type="protein sequence ID" value="QWV92175.1"/>
    <property type="molecule type" value="Genomic_DNA"/>
</dbReference>
<dbReference type="Pfam" id="PF09136">
    <property type="entry name" value="Glucodextran_B"/>
    <property type="match status" value="1"/>
</dbReference>
<evidence type="ECO:0000313" key="4">
    <source>
        <dbReference type="Proteomes" id="UP000683557"/>
    </source>
</evidence>
<protein>
    <recommendedName>
        <fullName evidence="2">MBG domain-containing protein</fullName>
    </recommendedName>
</protein>
<feature type="chain" id="PRO_5046602337" description="MBG domain-containing protein" evidence="1">
    <location>
        <begin position="34"/>
        <end position="1717"/>
    </location>
</feature>
<dbReference type="Pfam" id="PF17164">
    <property type="entry name" value="DUF5122"/>
    <property type="match status" value="7"/>
</dbReference>
<feature type="domain" description="MBG" evidence="2">
    <location>
        <begin position="972"/>
        <end position="1048"/>
    </location>
</feature>
<evidence type="ECO:0000256" key="1">
    <source>
        <dbReference type="SAM" id="SignalP"/>
    </source>
</evidence>
<dbReference type="Proteomes" id="UP000683557">
    <property type="component" value="Chromosome"/>
</dbReference>
<dbReference type="Pfam" id="PF18676">
    <property type="entry name" value="MBG_2"/>
    <property type="match status" value="3"/>
</dbReference>
<feature type="signal peptide" evidence="1">
    <location>
        <begin position="1"/>
        <end position="33"/>
    </location>
</feature>
<gene>
    <name evidence="3" type="ORF">KP004_13195</name>
</gene>
<sequence>MRRIDPAAGRSVVLAAAAILLLVLCAMAPRAQAAAWTLDGFDIYPGGSVAITGVVHAVAVQRLDAKILIAGDFTLTGGSPVSTRTNLARLNHDGTLDDSFQPPPPDGPVYAMALQPDPVTPGNPDHIWIGGSFTRVGGTNRKGLARLMGAAGALDPLDPVTSTLAPVTVRSLVLLPADAGILVGGEFPEIKAGVPTRNLAGLAVAGAASGALNWTYTGGLNDDGGNVAVHAIALQQGAVVVGGEFATAWSANIARFSAAGTYDASFRPVSPNGAVRALAVQADGKILLGGEFSGGGLSRNYLARLNRDGTLDSFDPGLATAPGAGVFALVVEPDGGIVAGGGFTAASPPAQRINLARFRIDGALAETVFPAADAPVRVLARQGDGGLIAGGGFGSVGSATRTSLARFYPHGALDDDLPQVVGGTGLVNRLSFLPDGRITMTGLFEQVLGAGRQHIARLRGDWSLDPGYDPNLALGQSCFSLVPLPDDALLMAGEFLTVNWSFQFQMVRLDGAGVPGPATFNTLVSGYRQIFGVLNAVTLAADGMIYLGGDNLDPTPYRYLSRLSSTGELDLGFVAPAEVDGMVTALAIQPDGLLLVTTDTGKVLRITPGGLLDPAWHGGTPLQLGGKVDHLVLLPDGRILVSGFTLRPGSVVDAVSGATVPVTRNLLRLSSDGTVDEGFVIAGRYTYDATFDSHVVGATLQSDGSVIIYGVFDEIRDGFGAVMHRDYAARVTPDGHLDPDFDLGTFPFVSGTPVSQIETANLQGDGKLIIGGDFTGVNGRKKLIRFSNGWSSEELTVSDAGDRVSWLRTGTSPQLWRVSFEYSENPGAAVPVWVPLGNARWVAGRWELDGLDLAHLGTGVNRYVRARGYVASERGTLGSLVESVRLYYLKPPTITITVSADARSKVYGQDDPPLTYTFSPPLNGGDQFTGGLARVPGRDVGEYAITLGSLALGNGYDIVYRGANLTITPADLLVSAVDQTKTAGTANPPLTARYTALAPWDTPDSLGGAPLLTTAVDAGTGRGSYPILIALGGIASTNYRYSFADGTFAVTGRPQFITFGEPPRKNYGDPPFAAGARADSGLPVSYASSNPGAAVVVNGEIRIAGTGSTVITASQGGDAFWDPAPEVRVTLDVARAALRVVADDKSRAYLTPNPELTANFQGFVYGDGVSVVTGAPLLATVATLDSAVGSYPIIAAAGTLRAANYDLVPVNGTLTVYRSCQEITFPAIPERTFGDPPFEIIASACSGLPLSFRSSNPDVARVEGDVITIVGAGSTVITASQQGSGDLEGAPDKSQPFVVLRGGQQVSFTSPAQKVVGDPPFELAGSATSGLAVSYRSSDAAVATVAGSTVTIVGAGTTVLTALQEGNGDYLAALPVSRTLAVAQEGIPPLLFLSTLNAGASTSNPVLNIMGRATDTSGIAGLTVAGSDRIADAALFSAAVVLSEGENPIEVRARDGAGNVTTHSFSVTLDALAPALAVQAPADDSVTDAADCAVSGTVTPGSAVTMAVNGAALRDLAAGAGSFTASAILAEGVNTIELSAELDGRSSRVKRSVTFTPRAPALSVTDPVQDVRTEAVSVTIRGAAGNTAAGTVQVEAGGTVFTPEVVAGVFRQQLPLALGENRITVSASSSDGTTSVAHRNLVRIERIGGDLDGNGSVDIRDAWQLMRISLGAETADAAALAHGDLAPVVNGVSRPDGVIDVGDLLVLLRKIVGLQPF</sequence>
<evidence type="ECO:0000313" key="3">
    <source>
        <dbReference type="EMBL" id="QWV92175.1"/>
    </source>
</evidence>
<proteinExistence type="predicted"/>
<organism evidence="3 4">
    <name type="scientific">Geomonas oryzisoli</name>
    <dbReference type="NCBI Taxonomy" id="2847992"/>
    <lineage>
        <taxon>Bacteria</taxon>
        <taxon>Pseudomonadati</taxon>
        <taxon>Thermodesulfobacteriota</taxon>
        <taxon>Desulfuromonadia</taxon>
        <taxon>Geobacterales</taxon>
        <taxon>Geobacteraceae</taxon>
        <taxon>Geomonas</taxon>
    </lineage>
</organism>